<name>A0A1B8S9P5_9MYCO</name>
<dbReference type="AlphaFoldDB" id="A0A1B8S9P5"/>
<proteinExistence type="predicted"/>
<evidence type="ECO:0000313" key="1">
    <source>
        <dbReference type="EMBL" id="OBY29465.1"/>
    </source>
</evidence>
<sequence length="274" mass="30852">MPGVLHRVYRADQRGGQTIEERYMAYGDDAGPVETESLAEQAALQAYARIRSVNDDEQRSFEPSRCIERLVLQILGGWSNLIATVNRARWHAAGPDAPWVQEAKLPKAVRELAEGARVRWPHNDFAAAADHAGDIRHTLAHMLFIRSICGESPNQVLCFVRLGLPGQPRMVNGSPAELEWRDDQSSSQTIHEARVTEGELRQALIEIRWMWESVRALSRLHDQLAEYADLADDHELQLYPNGGWWIPWAPADWFNGNHTPTVGDIRLPTAAEPS</sequence>
<keyword evidence="2" id="KW-1185">Reference proteome</keyword>
<organism evidence="1 2">
    <name type="scientific">Mycolicibacter kumamotonensis</name>
    <dbReference type="NCBI Taxonomy" id="354243"/>
    <lineage>
        <taxon>Bacteria</taxon>
        <taxon>Bacillati</taxon>
        <taxon>Actinomycetota</taxon>
        <taxon>Actinomycetes</taxon>
        <taxon>Mycobacteriales</taxon>
        <taxon>Mycobacteriaceae</taxon>
        <taxon>Mycolicibacter</taxon>
    </lineage>
</organism>
<dbReference type="Proteomes" id="UP000092668">
    <property type="component" value="Unassembled WGS sequence"/>
</dbReference>
<dbReference type="EMBL" id="LFOE01000074">
    <property type="protein sequence ID" value="OBY29465.1"/>
    <property type="molecule type" value="Genomic_DNA"/>
</dbReference>
<accession>A0A1B8S9P5</accession>
<evidence type="ECO:0000313" key="2">
    <source>
        <dbReference type="Proteomes" id="UP000092668"/>
    </source>
</evidence>
<gene>
    <name evidence="1" type="ORF">ACT18_22855</name>
</gene>
<reference evidence="1 2" key="1">
    <citation type="submission" date="2015-06" db="EMBL/GenBank/DDBJ databases">
        <title>Genome sequence of Mycobacterium kumamotonense strain Roo.</title>
        <authorList>
            <person name="Greninger A.L."/>
            <person name="Cunningham G."/>
            <person name="Miller S."/>
        </authorList>
    </citation>
    <scope>NUCLEOTIDE SEQUENCE [LARGE SCALE GENOMIC DNA]</scope>
    <source>
        <strain evidence="1 2">Roo</strain>
    </source>
</reference>
<comment type="caution">
    <text evidence="1">The sequence shown here is derived from an EMBL/GenBank/DDBJ whole genome shotgun (WGS) entry which is preliminary data.</text>
</comment>
<protein>
    <submittedName>
        <fullName evidence="1">Uncharacterized protein</fullName>
    </submittedName>
</protein>